<name>A0A2L2LML5_AGRTU</name>
<sequence length="476" mass="51027">MSAPVRLAHFVDNADFRADGEIFDTILNPANEEVLWAFPNASAETVSFAVASARRAAGTWADIEPQERARYLHRCVDVLSAGSDTYAALITRENGKPIIEARGEVQATIDELRSIVGLALHIRTGKQMSGAGELSFQQGRPRGVVACIVPWNYPLLTVLTAVFSALVVGNTVVLKPSEKTPNSALLPIRDFAASLPVGALNVVLGDGRTTGAALVESEHVDFVLFVGSLPTGQAIARICADRMRPSIMELGGKDAFIIDEGGDLDRLVPMALACAFRNAGQICTSSERFIVHRSVYADFSNRLALAANAMRVGDGMDETTQMGPLIDARQRAIVARHLSDAVDRGARLLSGEHLLPTQGFFHSPAVVADVPEESTLWVEETFGPVAPIVPFEDFADALRIANGSQYGLGAVLFTPRSDHAMQAAEQLQVGLLKINAPIGVGTGNTWEPARRSGFGFGGGRELLQSLIHQKSVVWRA</sequence>
<gene>
    <name evidence="5" type="ORF">At1D1609_55440</name>
</gene>
<dbReference type="PANTHER" id="PTHR11699">
    <property type="entry name" value="ALDEHYDE DEHYDROGENASE-RELATED"/>
    <property type="match status" value="1"/>
</dbReference>
<feature type="domain" description="Aldehyde dehydrogenase" evidence="4">
    <location>
        <begin position="26"/>
        <end position="472"/>
    </location>
</feature>
<dbReference type="InterPro" id="IPR016161">
    <property type="entry name" value="Ald_DH/histidinol_DH"/>
</dbReference>
<dbReference type="Gene3D" id="3.40.309.10">
    <property type="entry name" value="Aldehyde Dehydrogenase, Chain A, domain 2"/>
    <property type="match status" value="1"/>
</dbReference>
<dbReference type="Gene3D" id="3.40.605.10">
    <property type="entry name" value="Aldehyde Dehydrogenase, Chain A, domain 1"/>
    <property type="match status" value="1"/>
</dbReference>
<protein>
    <submittedName>
        <fullName evidence="5">Aldehyde dehydrogenase</fullName>
    </submittedName>
</protein>
<evidence type="ECO:0000259" key="4">
    <source>
        <dbReference type="Pfam" id="PF00171"/>
    </source>
</evidence>
<dbReference type="InterPro" id="IPR016162">
    <property type="entry name" value="Ald_DH_N"/>
</dbReference>
<dbReference type="EMBL" id="CP026928">
    <property type="protein sequence ID" value="AVH45574.1"/>
    <property type="molecule type" value="Genomic_DNA"/>
</dbReference>
<organism evidence="5 6">
    <name type="scientific">Agrobacterium tumefaciens</name>
    <dbReference type="NCBI Taxonomy" id="358"/>
    <lineage>
        <taxon>Bacteria</taxon>
        <taxon>Pseudomonadati</taxon>
        <taxon>Pseudomonadota</taxon>
        <taxon>Alphaproteobacteria</taxon>
        <taxon>Hyphomicrobiales</taxon>
        <taxon>Rhizobiaceae</taxon>
        <taxon>Rhizobium/Agrobacterium group</taxon>
        <taxon>Agrobacterium</taxon>
        <taxon>Agrobacterium tumefaciens complex</taxon>
    </lineage>
</organism>
<dbReference type="RefSeq" id="WP_104680572.1">
    <property type="nucleotide sequence ID" value="NZ_CP026928.1"/>
</dbReference>
<evidence type="ECO:0000313" key="6">
    <source>
        <dbReference type="Proteomes" id="UP000237717"/>
    </source>
</evidence>
<feature type="active site" evidence="2">
    <location>
        <position position="249"/>
    </location>
</feature>
<dbReference type="Pfam" id="PF00171">
    <property type="entry name" value="Aldedh"/>
    <property type="match status" value="1"/>
</dbReference>
<dbReference type="InterPro" id="IPR015590">
    <property type="entry name" value="Aldehyde_DH_dom"/>
</dbReference>
<keyword evidence="5" id="KW-0614">Plasmid</keyword>
<comment type="similarity">
    <text evidence="3">Belongs to the aldehyde dehydrogenase family.</text>
</comment>
<evidence type="ECO:0000313" key="5">
    <source>
        <dbReference type="EMBL" id="AVH45574.1"/>
    </source>
</evidence>
<dbReference type="Proteomes" id="UP000237717">
    <property type="component" value="Plasmid pAt1D1609b"/>
</dbReference>
<keyword evidence="1 3" id="KW-0560">Oxidoreductase</keyword>
<dbReference type="InterPro" id="IPR016163">
    <property type="entry name" value="Ald_DH_C"/>
</dbReference>
<accession>A0A2L2LML5</accession>
<dbReference type="InterPro" id="IPR029510">
    <property type="entry name" value="Ald_DH_CS_GLU"/>
</dbReference>
<dbReference type="AlphaFoldDB" id="A0A2L2LML5"/>
<dbReference type="PROSITE" id="PS00687">
    <property type="entry name" value="ALDEHYDE_DEHYDR_GLU"/>
    <property type="match status" value="1"/>
</dbReference>
<reference evidence="5 6" key="1">
    <citation type="submission" date="2018-02" db="EMBL/GenBank/DDBJ databases">
        <title>Complete genome sequence of Agrobacterium tumefaciens 1D1609.</title>
        <authorList>
            <person name="Cho S.-T."/>
            <person name="Haryono M."/>
            <person name="Chang H.-H."/>
            <person name="Santos M.N."/>
            <person name="Lai E.-M."/>
            <person name="Kuo C.-H."/>
        </authorList>
    </citation>
    <scope>NUCLEOTIDE SEQUENCE [LARGE SCALE GENOMIC DNA]</scope>
    <source>
        <strain evidence="5 6">1D1609</strain>
        <plasmid evidence="6">Plasmid pat1d1609b</plasmid>
    </source>
</reference>
<evidence type="ECO:0000256" key="2">
    <source>
        <dbReference type="PROSITE-ProRule" id="PRU10007"/>
    </source>
</evidence>
<geneLocation type="plasmid" evidence="6">
    <name>pat1d1609b</name>
</geneLocation>
<evidence type="ECO:0000256" key="1">
    <source>
        <dbReference type="ARBA" id="ARBA00023002"/>
    </source>
</evidence>
<evidence type="ECO:0000256" key="3">
    <source>
        <dbReference type="RuleBase" id="RU003345"/>
    </source>
</evidence>
<dbReference type="CDD" id="cd07078">
    <property type="entry name" value="ALDH"/>
    <property type="match status" value="1"/>
</dbReference>
<dbReference type="GO" id="GO:0016620">
    <property type="term" value="F:oxidoreductase activity, acting on the aldehyde or oxo group of donors, NAD or NADP as acceptor"/>
    <property type="evidence" value="ECO:0007669"/>
    <property type="project" value="InterPro"/>
</dbReference>
<proteinExistence type="inferred from homology"/>
<dbReference type="SUPFAM" id="SSF53720">
    <property type="entry name" value="ALDH-like"/>
    <property type="match status" value="1"/>
</dbReference>